<sequence length="51" mass="5930">MFFWPKVEIGVRKFPTVKTGNLSGHHPQWVNIRTAIFFLFFVQVAFFGTGK</sequence>
<evidence type="ECO:0000313" key="4">
    <source>
        <dbReference type="Proteomes" id="UP000186601"/>
    </source>
</evidence>
<keyword evidence="4" id="KW-1185">Reference proteome</keyword>
<feature type="domain" description="GPI ethanolamine phosphate transferase 1 C-terminal" evidence="2">
    <location>
        <begin position="19"/>
        <end position="50"/>
    </location>
</feature>
<accession>A0A2R6NXL5</accession>
<evidence type="ECO:0000256" key="1">
    <source>
        <dbReference type="SAM" id="Phobius"/>
    </source>
</evidence>
<dbReference type="InterPro" id="IPR017852">
    <property type="entry name" value="GPI_EtnP_transferase_1_C"/>
</dbReference>
<proteinExistence type="predicted"/>
<dbReference type="EMBL" id="MLYV02000696">
    <property type="protein sequence ID" value="PSR79399.1"/>
    <property type="molecule type" value="Genomic_DNA"/>
</dbReference>
<name>A0A2R6NXL5_9APHY</name>
<keyword evidence="1" id="KW-0812">Transmembrane</keyword>
<dbReference type="GO" id="GO:0005789">
    <property type="term" value="C:endoplasmic reticulum membrane"/>
    <property type="evidence" value="ECO:0007669"/>
    <property type="project" value="InterPro"/>
</dbReference>
<reference evidence="3 4" key="1">
    <citation type="submission" date="2018-02" db="EMBL/GenBank/DDBJ databases">
        <title>Genome sequence of the basidiomycete white-rot fungus Phlebia centrifuga.</title>
        <authorList>
            <person name="Granchi Z."/>
            <person name="Peng M."/>
            <person name="de Vries R.P."/>
            <person name="Hilden K."/>
            <person name="Makela M.R."/>
            <person name="Grigoriev I."/>
            <person name="Riley R."/>
        </authorList>
    </citation>
    <scope>NUCLEOTIDE SEQUENCE [LARGE SCALE GENOMIC DNA]</scope>
    <source>
        <strain evidence="3 4">FBCC195</strain>
    </source>
</reference>
<dbReference type="GO" id="GO:0016740">
    <property type="term" value="F:transferase activity"/>
    <property type="evidence" value="ECO:0007669"/>
    <property type="project" value="InterPro"/>
</dbReference>
<dbReference type="Pfam" id="PF04987">
    <property type="entry name" value="PigN"/>
    <property type="match status" value="1"/>
</dbReference>
<gene>
    <name evidence="3" type="ORF">PHLCEN_2v7044</name>
</gene>
<feature type="transmembrane region" description="Helical" evidence="1">
    <location>
        <begin position="30"/>
        <end position="49"/>
    </location>
</feature>
<evidence type="ECO:0000259" key="2">
    <source>
        <dbReference type="Pfam" id="PF04987"/>
    </source>
</evidence>
<dbReference type="Proteomes" id="UP000186601">
    <property type="component" value="Unassembled WGS sequence"/>
</dbReference>
<dbReference type="AlphaFoldDB" id="A0A2R6NXL5"/>
<evidence type="ECO:0000313" key="3">
    <source>
        <dbReference type="EMBL" id="PSR79399.1"/>
    </source>
</evidence>
<organism evidence="3 4">
    <name type="scientific">Hermanssonia centrifuga</name>
    <dbReference type="NCBI Taxonomy" id="98765"/>
    <lineage>
        <taxon>Eukaryota</taxon>
        <taxon>Fungi</taxon>
        <taxon>Dikarya</taxon>
        <taxon>Basidiomycota</taxon>
        <taxon>Agaricomycotina</taxon>
        <taxon>Agaricomycetes</taxon>
        <taxon>Polyporales</taxon>
        <taxon>Meruliaceae</taxon>
        <taxon>Hermanssonia</taxon>
    </lineage>
</organism>
<keyword evidence="1" id="KW-1133">Transmembrane helix</keyword>
<protein>
    <recommendedName>
        <fullName evidence="2">GPI ethanolamine phosphate transferase 1 C-terminal domain-containing protein</fullName>
    </recommendedName>
</protein>
<dbReference type="GO" id="GO:0006506">
    <property type="term" value="P:GPI anchor biosynthetic process"/>
    <property type="evidence" value="ECO:0007669"/>
    <property type="project" value="InterPro"/>
</dbReference>
<comment type="caution">
    <text evidence="3">The sequence shown here is derived from an EMBL/GenBank/DDBJ whole genome shotgun (WGS) entry which is preliminary data.</text>
</comment>
<keyword evidence="1" id="KW-0472">Membrane</keyword>